<feature type="compositionally biased region" description="Low complexity" evidence="6">
    <location>
        <begin position="295"/>
        <end position="334"/>
    </location>
</feature>
<evidence type="ECO:0000313" key="8">
    <source>
        <dbReference type="EMBL" id="MFC1404366.1"/>
    </source>
</evidence>
<comment type="subcellular location">
    <subcellularLocation>
        <location evidence="1">Cell membrane</location>
        <topology evidence="1">Multi-pass membrane protein</topology>
    </subcellularLocation>
</comment>
<accession>A0ABV6USD0</accession>
<dbReference type="PANTHER" id="PTHR30213">
    <property type="entry name" value="INNER MEMBRANE PROTEIN YHJD"/>
    <property type="match status" value="1"/>
</dbReference>
<feature type="region of interest" description="Disordered" evidence="6">
    <location>
        <begin position="292"/>
        <end position="334"/>
    </location>
</feature>
<evidence type="ECO:0000256" key="2">
    <source>
        <dbReference type="ARBA" id="ARBA00022475"/>
    </source>
</evidence>
<dbReference type="EMBL" id="JBHEZZ010000014">
    <property type="protein sequence ID" value="MFC1404366.1"/>
    <property type="molecule type" value="Genomic_DNA"/>
</dbReference>
<dbReference type="Proteomes" id="UP001592528">
    <property type="component" value="Unassembled WGS sequence"/>
</dbReference>
<reference evidence="8 9" key="1">
    <citation type="submission" date="2024-09" db="EMBL/GenBank/DDBJ databases">
        <authorList>
            <person name="Lee S.D."/>
        </authorList>
    </citation>
    <scope>NUCLEOTIDE SEQUENCE [LARGE SCALE GENOMIC DNA]</scope>
    <source>
        <strain evidence="8 9">N1-5</strain>
    </source>
</reference>
<name>A0ABV6USD0_9ACTN</name>
<gene>
    <name evidence="8" type="ORF">ACEZDJ_24020</name>
</gene>
<organism evidence="8 9">
    <name type="scientific">Streptacidiphilus cavernicola</name>
    <dbReference type="NCBI Taxonomy" id="3342716"/>
    <lineage>
        <taxon>Bacteria</taxon>
        <taxon>Bacillati</taxon>
        <taxon>Actinomycetota</taxon>
        <taxon>Actinomycetes</taxon>
        <taxon>Kitasatosporales</taxon>
        <taxon>Streptomycetaceae</taxon>
        <taxon>Streptacidiphilus</taxon>
    </lineage>
</organism>
<dbReference type="RefSeq" id="WP_063757703.1">
    <property type="nucleotide sequence ID" value="NZ_JBHEZZ010000014.1"/>
</dbReference>
<dbReference type="Pfam" id="PF03631">
    <property type="entry name" value="Virul_fac_BrkB"/>
    <property type="match status" value="1"/>
</dbReference>
<evidence type="ECO:0000256" key="3">
    <source>
        <dbReference type="ARBA" id="ARBA00022692"/>
    </source>
</evidence>
<proteinExistence type="predicted"/>
<feature type="transmembrane region" description="Helical" evidence="7">
    <location>
        <begin position="258"/>
        <end position="279"/>
    </location>
</feature>
<keyword evidence="5 7" id="KW-0472">Membrane</keyword>
<evidence type="ECO:0000313" key="9">
    <source>
        <dbReference type="Proteomes" id="UP001592528"/>
    </source>
</evidence>
<evidence type="ECO:0000256" key="5">
    <source>
        <dbReference type="ARBA" id="ARBA00023136"/>
    </source>
</evidence>
<feature type="transmembrane region" description="Helical" evidence="7">
    <location>
        <begin position="143"/>
        <end position="164"/>
    </location>
</feature>
<sequence length="363" mass="38264">MDWLTRLPVLGPLAARVLRSRPYLVFEHVNEVGSNRLAGAVTFFGFLALFPLLTVAMAIAAATLSSGRVQSIQDAITRQLPSLADSLDLDSLVRNAGTVGVIGGALLLVSGLGWVDTTRVSIRTVWRLPIEPGNAVLRKALDVGVLIGLGAVAAVSIAASAATSALTGRLAGWLGVDHQSWGRWLLSAASFVIAVGADTLMFAYLLVGLPRIGDQRRRTVVEGALLGAVGFELLKQLLTAYLSNVAAKSMYGAFGTPVALLLWINFIFRWLFFCVAWTATDDPEAARSRARARAAEAWTEAGGTGTPGDPAGDPLGEPSAPAETSAAPPRSRPAALATAFGLGAASGSALRRLRRRFQVRRSR</sequence>
<evidence type="ECO:0000256" key="4">
    <source>
        <dbReference type="ARBA" id="ARBA00022989"/>
    </source>
</evidence>
<dbReference type="InterPro" id="IPR017039">
    <property type="entry name" value="Virul_fac_BrkB"/>
</dbReference>
<protein>
    <submittedName>
        <fullName evidence="8">YihY/virulence factor BrkB family protein</fullName>
    </submittedName>
</protein>
<keyword evidence="2" id="KW-1003">Cell membrane</keyword>
<feature type="transmembrane region" description="Helical" evidence="7">
    <location>
        <begin position="43"/>
        <end position="64"/>
    </location>
</feature>
<evidence type="ECO:0000256" key="6">
    <source>
        <dbReference type="SAM" id="MobiDB-lite"/>
    </source>
</evidence>
<evidence type="ECO:0000256" key="7">
    <source>
        <dbReference type="SAM" id="Phobius"/>
    </source>
</evidence>
<keyword evidence="3 7" id="KW-0812">Transmembrane</keyword>
<keyword evidence="9" id="KW-1185">Reference proteome</keyword>
<feature type="transmembrane region" description="Helical" evidence="7">
    <location>
        <begin position="184"/>
        <end position="207"/>
    </location>
</feature>
<keyword evidence="4 7" id="KW-1133">Transmembrane helix</keyword>
<dbReference type="PANTHER" id="PTHR30213:SF1">
    <property type="entry name" value="INNER MEMBRANE PROTEIN YHJD"/>
    <property type="match status" value="1"/>
</dbReference>
<dbReference type="NCBIfam" id="TIGR00765">
    <property type="entry name" value="yihY_not_rbn"/>
    <property type="match status" value="1"/>
</dbReference>
<evidence type="ECO:0000256" key="1">
    <source>
        <dbReference type="ARBA" id="ARBA00004651"/>
    </source>
</evidence>
<comment type="caution">
    <text evidence="8">The sequence shown here is derived from an EMBL/GenBank/DDBJ whole genome shotgun (WGS) entry which is preliminary data.</text>
</comment>